<dbReference type="GeneID" id="59257488"/>
<sequence>MAGRASQQLDIPMLKSSSLIDSEVMVTINNLQYLLIDCKPQSFLNLHSDRENIAAFVVVSVNSGDKIDEKDLQKFRSIYLDPDDIFQPAFLNQIVFLGAEENDIDLQPSALSLFAKWNTKERYFVSSQNRKDDIAPGPYILYRGRIYEPWRVYNDDSLSMMISFKPMGGYEKRQMLAELDNTSTANQVRMVVPSRSYSVIKSSDKPLSGVRIAVKDIFDIKGFRTSLCNRAWTEYHAPKSETALSVQRLQDLGAVIVGKTRLNAMVVREETMECVEFLAPFNPRGDGYQTPSGSSTGSCVAVAAYPWLDFALGSDTNGSCRKPAYWMGCFAIRPTTGALDTHGVASFCPYFDVPAFFGRDISRFRDFANLWYGSSPQMVKSGVNLKAPTTILYPLDYLPTSSKAQMDLIDSFVGDLEGFLGVRKTEISLAEMWRNTSPKSAENIELSDYLETAGTLPYYKDACGKLDGFVEGYKKKFHKAPFFHQALHWRWEQANKTTPEARDEGWERIYTYRKWLLANVFKDGAIVVLPIDEGKPNNRENPPPPFGLLSGYSPLYLSPIAGTPEVTAPIGEITYFSQVTQREEPLPISVSVVSCPGTDLDLIDLVHEVLKAGGKSVRVAVGRSIFEK</sequence>
<evidence type="ECO:0000313" key="4">
    <source>
        <dbReference type="Proteomes" id="UP000531561"/>
    </source>
</evidence>
<dbReference type="AlphaFoldDB" id="A0A8H6EJV5"/>
<protein>
    <submittedName>
        <fullName evidence="3">Putative glutamyl-trna amidotransferase subunit protein</fullName>
    </submittedName>
</protein>
<dbReference type="InterPro" id="IPR036928">
    <property type="entry name" value="AS_sf"/>
</dbReference>
<feature type="domain" description="Scytalone dehydratase-like protein Arp1 N-terminal" evidence="2">
    <location>
        <begin position="47"/>
        <end position="141"/>
    </location>
</feature>
<dbReference type="Pfam" id="PF26053">
    <property type="entry name" value="DUF8016"/>
    <property type="match status" value="1"/>
</dbReference>
<proteinExistence type="predicted"/>
<evidence type="ECO:0000259" key="2">
    <source>
        <dbReference type="Pfam" id="PF26053"/>
    </source>
</evidence>
<dbReference type="OrthoDB" id="5423360at2759"/>
<organism evidence="3 4">
    <name type="scientific">Botrytis fragariae</name>
    <dbReference type="NCBI Taxonomy" id="1964551"/>
    <lineage>
        <taxon>Eukaryota</taxon>
        <taxon>Fungi</taxon>
        <taxon>Dikarya</taxon>
        <taxon>Ascomycota</taxon>
        <taxon>Pezizomycotina</taxon>
        <taxon>Leotiomycetes</taxon>
        <taxon>Helotiales</taxon>
        <taxon>Sclerotiniaceae</taxon>
        <taxon>Botrytis</taxon>
    </lineage>
</organism>
<dbReference type="RefSeq" id="XP_037193883.1">
    <property type="nucleotide sequence ID" value="XM_037333796.1"/>
</dbReference>
<dbReference type="InterPro" id="IPR058329">
    <property type="entry name" value="Arp1_N"/>
</dbReference>
<keyword evidence="3" id="KW-0808">Transferase</keyword>
<evidence type="ECO:0000313" key="3">
    <source>
        <dbReference type="EMBL" id="KAF5874937.1"/>
    </source>
</evidence>
<feature type="domain" description="Amidase" evidence="1">
    <location>
        <begin position="201"/>
        <end position="381"/>
    </location>
</feature>
<comment type="caution">
    <text evidence="3">The sequence shown here is derived from an EMBL/GenBank/DDBJ whole genome shotgun (WGS) entry which is preliminary data.</text>
</comment>
<reference evidence="3 4" key="1">
    <citation type="journal article" date="2020" name="Phytopathology">
        <title>A high-quality genome resource of Botrytis fragariae, a new and rapidly spreading fungal pathogen causing strawberry gray mold in the U.S.A.</title>
        <authorList>
            <person name="Wu Y."/>
            <person name="Saski C.A."/>
            <person name="Schnabel G."/>
            <person name="Xiao S."/>
            <person name="Hu M."/>
        </authorList>
    </citation>
    <scope>NUCLEOTIDE SEQUENCE [LARGE SCALE GENOMIC DNA]</scope>
    <source>
        <strain evidence="3 4">BVB16</strain>
    </source>
</reference>
<evidence type="ECO:0000259" key="1">
    <source>
        <dbReference type="Pfam" id="PF01425"/>
    </source>
</evidence>
<gene>
    <name evidence="3" type="ORF">Bfra_003390</name>
</gene>
<dbReference type="EMBL" id="JABFCT010000006">
    <property type="protein sequence ID" value="KAF5874937.1"/>
    <property type="molecule type" value="Genomic_DNA"/>
</dbReference>
<keyword evidence="4" id="KW-1185">Reference proteome</keyword>
<dbReference type="Pfam" id="PF01425">
    <property type="entry name" value="Amidase"/>
    <property type="match status" value="1"/>
</dbReference>
<dbReference type="Gene3D" id="3.90.1300.10">
    <property type="entry name" value="Amidase signature (AS) domain"/>
    <property type="match status" value="1"/>
</dbReference>
<name>A0A8H6EJV5_9HELO</name>
<dbReference type="InterPro" id="IPR023631">
    <property type="entry name" value="Amidase_dom"/>
</dbReference>
<dbReference type="GO" id="GO:0016740">
    <property type="term" value="F:transferase activity"/>
    <property type="evidence" value="ECO:0007669"/>
    <property type="project" value="UniProtKB-KW"/>
</dbReference>
<dbReference type="PANTHER" id="PTHR46310:SF7">
    <property type="entry name" value="AMIDASE 1"/>
    <property type="match status" value="1"/>
</dbReference>
<dbReference type="SUPFAM" id="SSF75304">
    <property type="entry name" value="Amidase signature (AS) enzymes"/>
    <property type="match status" value="1"/>
</dbReference>
<dbReference type="Proteomes" id="UP000531561">
    <property type="component" value="Unassembled WGS sequence"/>
</dbReference>
<accession>A0A8H6EJV5</accession>
<dbReference type="PANTHER" id="PTHR46310">
    <property type="entry name" value="AMIDASE 1"/>
    <property type="match status" value="1"/>
</dbReference>